<dbReference type="Proteomes" id="UP000295710">
    <property type="component" value="Unassembled WGS sequence"/>
</dbReference>
<gene>
    <name evidence="2" type="ORF">E1963_05060</name>
</gene>
<keyword evidence="1" id="KW-1133">Transmembrane helix</keyword>
<proteinExistence type="predicted"/>
<dbReference type="RefSeq" id="WP_132275962.1">
    <property type="nucleotide sequence ID" value="NZ_JAOBST010000005.1"/>
</dbReference>
<keyword evidence="1" id="KW-0472">Membrane</keyword>
<protein>
    <submittedName>
        <fullName evidence="2">Uncharacterized protein</fullName>
    </submittedName>
</protein>
<evidence type="ECO:0000313" key="2">
    <source>
        <dbReference type="EMBL" id="TDA22759.1"/>
    </source>
</evidence>
<keyword evidence="3" id="KW-1185">Reference proteome</keyword>
<reference evidence="2 3" key="1">
    <citation type="journal article" date="2016" name="Nat. Microbiol.">
        <title>The Mouse Intestinal Bacterial Collection (miBC) provides host-specific insight into cultured diversity and functional potential of the gut microbiota.</title>
        <authorList>
            <person name="Lagkouvardos I."/>
            <person name="Pukall R."/>
            <person name="Abt B."/>
            <person name="Foesel B.U."/>
            <person name="Meier-Kolthoff J.P."/>
            <person name="Kumar N."/>
            <person name="Bresciani A."/>
            <person name="Martinez I."/>
            <person name="Just S."/>
            <person name="Ziegler C."/>
            <person name="Brugiroux S."/>
            <person name="Garzetti D."/>
            <person name="Wenning M."/>
            <person name="Bui T.P."/>
            <person name="Wang J."/>
            <person name="Hugenholtz F."/>
            <person name="Plugge C.M."/>
            <person name="Peterson D.A."/>
            <person name="Hornef M.W."/>
            <person name="Baines J.F."/>
            <person name="Smidt H."/>
            <person name="Walter J."/>
            <person name="Kristiansen K."/>
            <person name="Nielsen H.B."/>
            <person name="Haller D."/>
            <person name="Overmann J."/>
            <person name="Stecher B."/>
            <person name="Clavel T."/>
        </authorList>
    </citation>
    <scope>NUCLEOTIDE SEQUENCE [LARGE SCALE GENOMIC DNA]</scope>
    <source>
        <strain evidence="2 3">DSM 28560</strain>
    </source>
</reference>
<comment type="caution">
    <text evidence="2">The sequence shown here is derived from an EMBL/GenBank/DDBJ whole genome shotgun (WGS) entry which is preliminary data.</text>
</comment>
<organism evidence="2 3">
    <name type="scientific">Extibacter muris</name>
    <dbReference type="NCBI Taxonomy" id="1796622"/>
    <lineage>
        <taxon>Bacteria</taxon>
        <taxon>Bacillati</taxon>
        <taxon>Bacillota</taxon>
        <taxon>Clostridia</taxon>
        <taxon>Lachnospirales</taxon>
        <taxon>Lachnospiraceae</taxon>
        <taxon>Extibacter</taxon>
    </lineage>
</organism>
<accession>A0A4R4FIN3</accession>
<feature type="transmembrane region" description="Helical" evidence="1">
    <location>
        <begin position="82"/>
        <end position="100"/>
    </location>
</feature>
<evidence type="ECO:0000313" key="3">
    <source>
        <dbReference type="Proteomes" id="UP000295710"/>
    </source>
</evidence>
<dbReference type="AlphaFoldDB" id="A0A4R4FIN3"/>
<feature type="transmembrane region" description="Helical" evidence="1">
    <location>
        <begin position="52"/>
        <end position="73"/>
    </location>
</feature>
<feature type="transmembrane region" description="Helical" evidence="1">
    <location>
        <begin position="7"/>
        <end position="27"/>
    </location>
</feature>
<sequence>MRKAGYILAVIIEAAALAGAWIVNYFATKKMGMARYVIYKNQTWEREYPMEVLQNTVIAVLVVSTVLLFLAFFRKRRYSGKWTLAMNAGMITLTSVYAGYSLVSSTETMRAYWFVSLFLGIAAAIQVIKTGAANLLCGEKMNEK</sequence>
<feature type="transmembrane region" description="Helical" evidence="1">
    <location>
        <begin position="112"/>
        <end position="137"/>
    </location>
</feature>
<evidence type="ECO:0000256" key="1">
    <source>
        <dbReference type="SAM" id="Phobius"/>
    </source>
</evidence>
<dbReference type="EMBL" id="SMMX01000003">
    <property type="protein sequence ID" value="TDA22759.1"/>
    <property type="molecule type" value="Genomic_DNA"/>
</dbReference>
<keyword evidence="1" id="KW-0812">Transmembrane</keyword>
<name>A0A4R4FIN3_9FIRM</name>